<evidence type="ECO:0000313" key="3">
    <source>
        <dbReference type="EMBL" id="SJZ60787.1"/>
    </source>
</evidence>
<dbReference type="OrthoDB" id="9785727at2"/>
<dbReference type="Pfam" id="PF03548">
    <property type="entry name" value="LolA"/>
    <property type="match status" value="1"/>
</dbReference>
<dbReference type="SUPFAM" id="SSF89392">
    <property type="entry name" value="Prokaryotic lipoproteins and lipoprotein localization factors"/>
    <property type="match status" value="1"/>
</dbReference>
<feature type="chain" id="PRO_5012188259" evidence="2">
    <location>
        <begin position="24"/>
        <end position="237"/>
    </location>
</feature>
<dbReference type="PANTHER" id="PTHR35869:SF1">
    <property type="entry name" value="OUTER-MEMBRANE LIPOPROTEIN CARRIER PROTEIN"/>
    <property type="match status" value="1"/>
</dbReference>
<keyword evidence="1 2" id="KW-0732">Signal</keyword>
<dbReference type="InterPro" id="IPR029046">
    <property type="entry name" value="LolA/LolB/LppX"/>
</dbReference>
<evidence type="ECO:0000256" key="2">
    <source>
        <dbReference type="SAM" id="SignalP"/>
    </source>
</evidence>
<name>A0A1T4M1N2_9BACT</name>
<protein>
    <submittedName>
        <fullName evidence="3">Outer membrane lipoprotein carrier protein</fullName>
    </submittedName>
</protein>
<dbReference type="RefSeq" id="WP_078789366.1">
    <property type="nucleotide sequence ID" value="NZ_FUWR01000004.1"/>
</dbReference>
<dbReference type="PANTHER" id="PTHR35869">
    <property type="entry name" value="OUTER-MEMBRANE LIPOPROTEIN CARRIER PROTEIN"/>
    <property type="match status" value="1"/>
</dbReference>
<reference evidence="4" key="1">
    <citation type="submission" date="2017-02" db="EMBL/GenBank/DDBJ databases">
        <authorList>
            <person name="Varghese N."/>
            <person name="Submissions S."/>
        </authorList>
    </citation>
    <scope>NUCLEOTIDE SEQUENCE [LARGE SCALE GENOMIC DNA]</scope>
    <source>
        <strain evidence="4">ATCC BAA-34</strain>
    </source>
</reference>
<feature type="signal peptide" evidence="2">
    <location>
        <begin position="1"/>
        <end position="23"/>
    </location>
</feature>
<proteinExistence type="predicted"/>
<gene>
    <name evidence="3" type="ORF">SAMN02745119_01099</name>
</gene>
<dbReference type="AlphaFoldDB" id="A0A1T4M1N2"/>
<keyword evidence="3" id="KW-0449">Lipoprotein</keyword>
<sequence length="237" mass="25646">MKQLISTCVLAVLLCCSSNPALAAEATLQQVIATLEQGYASLQDLQASFSQTTALAGFPKPQKGHGELALRRPPQGTAQFRFDYIVPKQSIISNGKQVWFYQPENKQVLVSSLEGMMKGGNSIGMAYLTGLGNVSKDFNAVFAKPNRDKQGNYLLDLTPRKPTPILSRLRLTIHEEAVNALLADGQTKEAFPVVASTVVDGSGTETRISYSRIRTNSGLSAAKFSFKVPQGVEIIKP</sequence>
<evidence type="ECO:0000256" key="1">
    <source>
        <dbReference type="ARBA" id="ARBA00022729"/>
    </source>
</evidence>
<dbReference type="EMBL" id="FUWR01000004">
    <property type="protein sequence ID" value="SJZ60787.1"/>
    <property type="molecule type" value="Genomic_DNA"/>
</dbReference>
<dbReference type="Proteomes" id="UP000190102">
    <property type="component" value="Unassembled WGS sequence"/>
</dbReference>
<dbReference type="STRING" id="115783.SAMN02745119_01099"/>
<evidence type="ECO:0000313" key="4">
    <source>
        <dbReference type="Proteomes" id="UP000190102"/>
    </source>
</evidence>
<accession>A0A1T4M1N2</accession>
<dbReference type="CDD" id="cd16325">
    <property type="entry name" value="LolA"/>
    <property type="match status" value="1"/>
</dbReference>
<keyword evidence="4" id="KW-1185">Reference proteome</keyword>
<dbReference type="Gene3D" id="2.50.20.10">
    <property type="entry name" value="Lipoprotein localisation LolA/LolB/LppX"/>
    <property type="match status" value="1"/>
</dbReference>
<organism evidence="3 4">
    <name type="scientific">Trichlorobacter thiogenes</name>
    <dbReference type="NCBI Taxonomy" id="115783"/>
    <lineage>
        <taxon>Bacteria</taxon>
        <taxon>Pseudomonadati</taxon>
        <taxon>Thermodesulfobacteriota</taxon>
        <taxon>Desulfuromonadia</taxon>
        <taxon>Geobacterales</taxon>
        <taxon>Geobacteraceae</taxon>
        <taxon>Trichlorobacter</taxon>
    </lineage>
</organism>
<dbReference type="InterPro" id="IPR004564">
    <property type="entry name" value="OM_lipoprot_carrier_LolA-like"/>
</dbReference>